<organism evidence="1">
    <name type="scientific">Glycine soja</name>
    <name type="common">Wild soybean</name>
    <dbReference type="NCBI Taxonomy" id="3848"/>
    <lineage>
        <taxon>Eukaryota</taxon>
        <taxon>Viridiplantae</taxon>
        <taxon>Streptophyta</taxon>
        <taxon>Embryophyta</taxon>
        <taxon>Tracheophyta</taxon>
        <taxon>Spermatophyta</taxon>
        <taxon>Magnoliopsida</taxon>
        <taxon>eudicotyledons</taxon>
        <taxon>Gunneridae</taxon>
        <taxon>Pentapetalae</taxon>
        <taxon>rosids</taxon>
        <taxon>fabids</taxon>
        <taxon>Fabales</taxon>
        <taxon>Fabaceae</taxon>
        <taxon>Papilionoideae</taxon>
        <taxon>50 kb inversion clade</taxon>
        <taxon>NPAAA clade</taxon>
        <taxon>indigoferoid/millettioid clade</taxon>
        <taxon>Phaseoleae</taxon>
        <taxon>Glycine</taxon>
        <taxon>Glycine subgen. Soja</taxon>
    </lineage>
</organism>
<evidence type="ECO:0000313" key="1">
    <source>
        <dbReference type="EMBL" id="KHN02023.1"/>
    </source>
</evidence>
<reference evidence="1" key="1">
    <citation type="submission" date="2014-07" db="EMBL/GenBank/DDBJ databases">
        <title>Identification of a novel salt tolerance gene in wild soybean by whole-genome sequencing.</title>
        <authorList>
            <person name="Lam H.-M."/>
            <person name="Qi X."/>
            <person name="Li M.-W."/>
            <person name="Liu X."/>
            <person name="Xie M."/>
            <person name="Ni M."/>
            <person name="Xu X."/>
        </authorList>
    </citation>
    <scope>NUCLEOTIDE SEQUENCE [LARGE SCALE GENOMIC DNA]</scope>
    <source>
        <tissue evidence="1">Root</tissue>
    </source>
</reference>
<dbReference type="Proteomes" id="UP000053555">
    <property type="component" value="Unassembled WGS sequence"/>
</dbReference>
<dbReference type="AlphaFoldDB" id="A0A0B2P2Y1"/>
<accession>A0A0B2P2Y1</accession>
<gene>
    <name evidence="1" type="ORF">glysoja_036702</name>
</gene>
<dbReference type="EMBL" id="KN670555">
    <property type="protein sequence ID" value="KHN02023.1"/>
    <property type="molecule type" value="Genomic_DNA"/>
</dbReference>
<proteinExistence type="predicted"/>
<sequence>MLCTITNSPSPESSLLNLRQQNLPNSLATQSERIRYRRRRSECSGDSKPVREREREKQIITIHRFHSSSSAFDMIERRLGRGSNADLLRC</sequence>
<protein>
    <submittedName>
        <fullName evidence="1">Uncharacterized protein</fullName>
    </submittedName>
</protein>
<name>A0A0B2P2Y1_GLYSO</name>